<comment type="caution">
    <text evidence="2">The sequence shown here is derived from an EMBL/GenBank/DDBJ whole genome shotgun (WGS) entry which is preliminary data.</text>
</comment>
<feature type="compositionally biased region" description="Acidic residues" evidence="1">
    <location>
        <begin position="1507"/>
        <end position="1524"/>
    </location>
</feature>
<reference evidence="2" key="1">
    <citation type="journal article" date="2023" name="BMC Genomics">
        <title>Chromosome-level genome assemblies of Cutaneotrichosporon spp. (Trichosporonales, Basidiomycota) reveal imbalanced evolution between nucleotide sequences and chromosome synteny.</title>
        <authorList>
            <person name="Kobayashi Y."/>
            <person name="Kayamori A."/>
            <person name="Aoki K."/>
            <person name="Shiwa Y."/>
            <person name="Matsutani M."/>
            <person name="Fujita N."/>
            <person name="Sugita T."/>
            <person name="Iwasaki W."/>
            <person name="Tanaka N."/>
            <person name="Takashima M."/>
        </authorList>
    </citation>
    <scope>NUCLEOTIDE SEQUENCE</scope>
    <source>
        <strain evidence="2">HIS016</strain>
    </source>
</reference>
<feature type="region of interest" description="Disordered" evidence="1">
    <location>
        <begin position="1"/>
        <end position="37"/>
    </location>
</feature>
<dbReference type="EMBL" id="BTCM01000006">
    <property type="protein sequence ID" value="GMK58969.1"/>
    <property type="molecule type" value="Genomic_DNA"/>
</dbReference>
<proteinExistence type="predicted"/>
<feature type="compositionally biased region" description="Basic and acidic residues" evidence="1">
    <location>
        <begin position="462"/>
        <end position="486"/>
    </location>
</feature>
<feature type="compositionally biased region" description="Acidic residues" evidence="1">
    <location>
        <begin position="652"/>
        <end position="663"/>
    </location>
</feature>
<feature type="compositionally biased region" description="Low complexity" evidence="1">
    <location>
        <begin position="811"/>
        <end position="836"/>
    </location>
</feature>
<feature type="compositionally biased region" description="Basic residues" evidence="1">
    <location>
        <begin position="1537"/>
        <end position="1550"/>
    </location>
</feature>
<feature type="compositionally biased region" description="Acidic residues" evidence="1">
    <location>
        <begin position="551"/>
        <end position="568"/>
    </location>
</feature>
<organism evidence="2 3">
    <name type="scientific">Cutaneotrichosporon spelunceum</name>
    <dbReference type="NCBI Taxonomy" id="1672016"/>
    <lineage>
        <taxon>Eukaryota</taxon>
        <taxon>Fungi</taxon>
        <taxon>Dikarya</taxon>
        <taxon>Basidiomycota</taxon>
        <taxon>Agaricomycotina</taxon>
        <taxon>Tremellomycetes</taxon>
        <taxon>Trichosporonales</taxon>
        <taxon>Trichosporonaceae</taxon>
        <taxon>Cutaneotrichosporon</taxon>
    </lineage>
</organism>
<dbReference type="GO" id="GO:0003677">
    <property type="term" value="F:DNA binding"/>
    <property type="evidence" value="ECO:0007669"/>
    <property type="project" value="InterPro"/>
</dbReference>
<dbReference type="PRINTS" id="PR00929">
    <property type="entry name" value="ATHOOK"/>
</dbReference>
<feature type="compositionally biased region" description="Low complexity" evidence="1">
    <location>
        <begin position="1417"/>
        <end position="1440"/>
    </location>
</feature>
<feature type="compositionally biased region" description="Polar residues" evidence="1">
    <location>
        <begin position="1380"/>
        <end position="1391"/>
    </location>
</feature>
<feature type="region of interest" description="Disordered" evidence="1">
    <location>
        <begin position="787"/>
        <end position="1056"/>
    </location>
</feature>
<feature type="compositionally biased region" description="Polar residues" evidence="1">
    <location>
        <begin position="1019"/>
        <end position="1029"/>
    </location>
</feature>
<feature type="compositionally biased region" description="Low complexity" evidence="1">
    <location>
        <begin position="1116"/>
        <end position="1136"/>
    </location>
</feature>
<evidence type="ECO:0000313" key="2">
    <source>
        <dbReference type="EMBL" id="GMK58969.1"/>
    </source>
</evidence>
<reference evidence="2" key="2">
    <citation type="submission" date="2023-06" db="EMBL/GenBank/DDBJ databases">
        <authorList>
            <person name="Kobayashi Y."/>
            <person name="Kayamori A."/>
            <person name="Aoki K."/>
            <person name="Shiwa Y."/>
            <person name="Fujita N."/>
            <person name="Sugita T."/>
            <person name="Iwasaki W."/>
            <person name="Tanaka N."/>
            <person name="Takashima M."/>
        </authorList>
    </citation>
    <scope>NUCLEOTIDE SEQUENCE</scope>
    <source>
        <strain evidence="2">HIS016</strain>
    </source>
</reference>
<dbReference type="SMART" id="SM00384">
    <property type="entry name" value="AT_hook"/>
    <property type="match status" value="5"/>
</dbReference>
<feature type="compositionally biased region" description="Acidic residues" evidence="1">
    <location>
        <begin position="1080"/>
        <end position="1097"/>
    </location>
</feature>
<feature type="compositionally biased region" description="Basic residues" evidence="1">
    <location>
        <begin position="1"/>
        <end position="10"/>
    </location>
</feature>
<feature type="region of interest" description="Disordered" evidence="1">
    <location>
        <begin position="1489"/>
        <end position="1550"/>
    </location>
</feature>
<feature type="region of interest" description="Disordered" evidence="1">
    <location>
        <begin position="355"/>
        <end position="709"/>
    </location>
</feature>
<evidence type="ECO:0000256" key="1">
    <source>
        <dbReference type="SAM" id="MobiDB-lite"/>
    </source>
</evidence>
<dbReference type="InterPro" id="IPR017956">
    <property type="entry name" value="AT_hook_DNA-bd_motif"/>
</dbReference>
<name>A0AAD3TYP4_9TREE</name>
<feature type="region of interest" description="Disordered" evidence="1">
    <location>
        <begin position="1075"/>
        <end position="1136"/>
    </location>
</feature>
<feature type="compositionally biased region" description="Low complexity" evidence="1">
    <location>
        <begin position="1173"/>
        <end position="1185"/>
    </location>
</feature>
<feature type="compositionally biased region" description="Basic residues" evidence="1">
    <location>
        <begin position="211"/>
        <end position="222"/>
    </location>
</feature>
<sequence>MPPKGKRRRSASPSAGARTEPPASSSKRSRLNDGSASDVGSRIQVVYELVGSDKKCTRTMTDRSLDDAVLGVARGLGISFLGLRFTHVRTTGVETDVWDDFDFRTIRERALAQGSHSEVIRVYSGALGRAPAPSRATSFSPAAVTGHDPRATESAPATVMQHGSGMAPTPRSAMRSPSDVTPRSQKHVVLALPSDTPPATPSPAPESSNTSRRRRNQRKKSLEHKAISPEPSRLSRVESVVAKHKPARPSPLGQSPAQTPKTTGKGKAPQQPSSKRSKLNPAPPIGEVSPVVGTLPPTIDTVSHTESSALPSIPPTTSAYWTELIQRSRDHLGRQANSSAGTATLATPVALANGSVEAAPQQSSVTATQPTEQPVEELVKTRTKSGPKPKAGGAEPPNRPITRPRNVVPGETEPSAQSAASPEVEPTVPTKRGPGRPRKVSGAAAGPPVAETLAPKKRGRPTKAEVAEREAKKAAEAERLAKEAAESKGPATRGRKGKAAEQKSPSDDESAEPVPARRGPGRPPKAKQVEQPAKGPARLGPPPPKAKPSESEPEESADDESSDEESSESSDGGSSESESSDSEPEETEAEAAVAERPAKPGPGRAGRASKAATDNPQASVAPKAPGQWSTSAIPAAAEEPDTAMPATAIEEAIPEDDAMEVDEPSAVATNGHAADDVEIEDVDDERTPQPNEDGAVSDLDTSPAGERGTSVALLEPEACPLCEQAADHAPKDCPVVLGGVGRVRERMEQRRKQLIAAGIKPLIKSDATLDSCKQWITRLTKVADKVVNGTPQKPSPVKSKSVQATPIATVKAAPKPAHNAAPTKTTPSSTPTSAGPTPKPITAAKRFAAANGAKLLATPKDASDSESSDDEMTPSAPANGLPTTPDTPFYPQSLHLMAAARAGRRTGSSRLSVSDAVIETGDSSDSDSSSSGSGSGSQSESSSGSDISDSDSDSDSDSSGSGSNIDSEALLRQIMTQPLSQRQRAEAARTAASMHVVTQEDIAEASDATDSDDEIVVTRATQRSGSESSIGDFVDGEDGSANSANIDDEDSDAETKSRLLTQVAVTSKTEFVAPAVPEMMDVDDNGAASEEEEERYSEDDIHAKTHVTPRRPPSPLSLDSSRSFSRLAAPSPALDDLPGALALREAIRDDVAPVLDGSAGEDLAATQVNMRASSSGLSPIKSSPIRDSSLTPASHSNEDEDKDEEPKSPTPAPPKRRGRPPKSAALPSSQPLRRSARQLSREPEPPASQPVRRLSRSSSSRDPSPQRITRSTSNSAAVLSPQPTVLRKSTRLSLLEMSDGEDADEEGDDDDDAAPPSGQKRKGFPSSVAGPTSELSPPPSSGHSPSSSIDASQSIPVPATQSSPLRRHTRGDPQMPLFMTQPSQMPATQAYHSIPLPLFPETQEQERSRSDSEPVSDSDANSDAGSAHSSHTSSSEHSGAPDSDGSVGNDSFPALPTMRPSSQAVPMASSFPTLSSLPKELLRQGVDGVQSVWNRVKGSKEETTPDSSDDDSSDDDSSEEEEVPEQIRGRIAGGSRSAKKPRTRGVMRGW</sequence>
<feature type="compositionally biased region" description="Low complexity" evidence="1">
    <location>
        <begin position="921"/>
        <end position="947"/>
    </location>
</feature>
<accession>A0AAD3TYP4</accession>
<feature type="compositionally biased region" description="Polar residues" evidence="1">
    <location>
        <begin position="1268"/>
        <end position="1283"/>
    </location>
</feature>
<feature type="compositionally biased region" description="Low complexity" evidence="1">
    <location>
        <begin position="1341"/>
        <end position="1356"/>
    </location>
</feature>
<feature type="compositionally biased region" description="Polar residues" evidence="1">
    <location>
        <begin position="300"/>
        <end position="315"/>
    </location>
</feature>
<feature type="compositionally biased region" description="Low complexity" evidence="1">
    <location>
        <begin position="957"/>
        <end position="967"/>
    </location>
</feature>
<feature type="compositionally biased region" description="Polar residues" evidence="1">
    <location>
        <begin position="1459"/>
        <end position="1471"/>
    </location>
</feature>
<evidence type="ECO:0000313" key="3">
    <source>
        <dbReference type="Proteomes" id="UP001222932"/>
    </source>
</evidence>
<feature type="compositionally biased region" description="Low complexity" evidence="1">
    <location>
        <begin position="1249"/>
        <end position="1267"/>
    </location>
</feature>
<feature type="region of interest" description="Disordered" evidence="1">
    <location>
        <begin position="130"/>
        <end position="315"/>
    </location>
</feature>
<feature type="compositionally biased region" description="Pro residues" evidence="1">
    <location>
        <begin position="195"/>
        <end position="204"/>
    </location>
</feature>
<feature type="compositionally biased region" description="Low complexity" evidence="1">
    <location>
        <begin position="898"/>
        <end position="910"/>
    </location>
</feature>
<feature type="compositionally biased region" description="Acidic residues" evidence="1">
    <location>
        <begin position="1298"/>
        <end position="1313"/>
    </location>
</feature>
<feature type="region of interest" description="Disordered" evidence="1">
    <location>
        <begin position="1166"/>
        <end position="1471"/>
    </location>
</feature>
<feature type="compositionally biased region" description="Polar residues" evidence="1">
    <location>
        <begin position="1186"/>
        <end position="1195"/>
    </location>
</feature>
<gene>
    <name evidence="2" type="ORF">CspeluHIS016_0604110</name>
</gene>
<feature type="compositionally biased region" description="Polar residues" evidence="1">
    <location>
        <begin position="360"/>
        <end position="372"/>
    </location>
</feature>
<keyword evidence="3" id="KW-1185">Reference proteome</keyword>
<dbReference type="Proteomes" id="UP001222932">
    <property type="component" value="Unassembled WGS sequence"/>
</dbReference>
<protein>
    <submittedName>
        <fullName evidence="2">Uncharacterized protein</fullName>
    </submittedName>
</protein>
<feature type="compositionally biased region" description="Polar residues" evidence="1">
    <location>
        <begin position="252"/>
        <end position="262"/>
    </location>
</feature>
<feature type="compositionally biased region" description="Acidic residues" evidence="1">
    <location>
        <begin position="1001"/>
        <end position="1015"/>
    </location>
</feature>
<feature type="compositionally biased region" description="Acidic residues" evidence="1">
    <location>
        <begin position="578"/>
        <end position="589"/>
    </location>
</feature>
<feature type="compositionally biased region" description="Low complexity" evidence="1">
    <location>
        <begin position="843"/>
        <end position="853"/>
    </location>
</feature>